<evidence type="ECO:0000313" key="3">
    <source>
        <dbReference type="Proteomes" id="UP000799770"/>
    </source>
</evidence>
<reference evidence="2" key="1">
    <citation type="journal article" date="2020" name="Stud. Mycol.">
        <title>101 Dothideomycetes genomes: a test case for predicting lifestyles and emergence of pathogens.</title>
        <authorList>
            <person name="Haridas S."/>
            <person name="Albert R."/>
            <person name="Binder M."/>
            <person name="Bloem J."/>
            <person name="Labutti K."/>
            <person name="Salamov A."/>
            <person name="Andreopoulos B."/>
            <person name="Baker S."/>
            <person name="Barry K."/>
            <person name="Bills G."/>
            <person name="Bluhm B."/>
            <person name="Cannon C."/>
            <person name="Castanera R."/>
            <person name="Culley D."/>
            <person name="Daum C."/>
            <person name="Ezra D."/>
            <person name="Gonzalez J."/>
            <person name="Henrissat B."/>
            <person name="Kuo A."/>
            <person name="Liang C."/>
            <person name="Lipzen A."/>
            <person name="Lutzoni F."/>
            <person name="Magnuson J."/>
            <person name="Mondo S."/>
            <person name="Nolan M."/>
            <person name="Ohm R."/>
            <person name="Pangilinan J."/>
            <person name="Park H.-J."/>
            <person name="Ramirez L."/>
            <person name="Alfaro M."/>
            <person name="Sun H."/>
            <person name="Tritt A."/>
            <person name="Yoshinaga Y."/>
            <person name="Zwiers L.-H."/>
            <person name="Turgeon B."/>
            <person name="Goodwin S."/>
            <person name="Spatafora J."/>
            <person name="Crous P."/>
            <person name="Grigoriev I."/>
        </authorList>
    </citation>
    <scope>NUCLEOTIDE SEQUENCE</scope>
    <source>
        <strain evidence="2">CBS 627.86</strain>
    </source>
</reference>
<dbReference type="EMBL" id="ML977338">
    <property type="protein sequence ID" value="KAF2110337.1"/>
    <property type="molecule type" value="Genomic_DNA"/>
</dbReference>
<name>A0A6A5YUX2_9PLEO</name>
<feature type="region of interest" description="Disordered" evidence="1">
    <location>
        <begin position="145"/>
        <end position="179"/>
    </location>
</feature>
<dbReference type="AlphaFoldDB" id="A0A6A5YUX2"/>
<feature type="compositionally biased region" description="Basic and acidic residues" evidence="1">
    <location>
        <begin position="210"/>
        <end position="222"/>
    </location>
</feature>
<proteinExistence type="predicted"/>
<feature type="region of interest" description="Disordered" evidence="1">
    <location>
        <begin position="210"/>
        <end position="239"/>
    </location>
</feature>
<feature type="compositionally biased region" description="Basic and acidic residues" evidence="1">
    <location>
        <begin position="153"/>
        <end position="174"/>
    </location>
</feature>
<accession>A0A6A5YUX2</accession>
<sequence>MAYNPRNHVGPYIKKPERAAIAGNSRTPQEPHFGAFDDDLPYLTYPPGRASRVVSGTVNDPLGRPSNAPRLLSHIPAKVHLEALPSPMSLKAKKPVEELVNPPRGHVVIGSSLKGDGDGFMASFKALVPGLKKKEDIKEKRKGRFITPSGTDLRGRAKQNEHYNKQQDTRELQRRLGIPTRKAEPPMIWKRQEEYTKMYSHFASHEYFAKDNEESASSDKHGKSPVPNEAEPKYSAFML</sequence>
<protein>
    <submittedName>
        <fullName evidence="2">Uncharacterized protein</fullName>
    </submittedName>
</protein>
<organism evidence="2 3">
    <name type="scientific">Lophiotrema nucula</name>
    <dbReference type="NCBI Taxonomy" id="690887"/>
    <lineage>
        <taxon>Eukaryota</taxon>
        <taxon>Fungi</taxon>
        <taxon>Dikarya</taxon>
        <taxon>Ascomycota</taxon>
        <taxon>Pezizomycotina</taxon>
        <taxon>Dothideomycetes</taxon>
        <taxon>Pleosporomycetidae</taxon>
        <taxon>Pleosporales</taxon>
        <taxon>Lophiotremataceae</taxon>
        <taxon>Lophiotrema</taxon>
    </lineage>
</organism>
<evidence type="ECO:0000256" key="1">
    <source>
        <dbReference type="SAM" id="MobiDB-lite"/>
    </source>
</evidence>
<evidence type="ECO:0000313" key="2">
    <source>
        <dbReference type="EMBL" id="KAF2110337.1"/>
    </source>
</evidence>
<dbReference type="Proteomes" id="UP000799770">
    <property type="component" value="Unassembled WGS sequence"/>
</dbReference>
<keyword evidence="3" id="KW-1185">Reference proteome</keyword>
<gene>
    <name evidence="2" type="ORF">BDV96DRAFT_583825</name>
</gene>